<protein>
    <recommendedName>
        <fullName evidence="2">SHOCT domain-containing protein</fullName>
    </recommendedName>
</protein>
<name>A0A6L5XZQ5_9FIRM</name>
<dbReference type="InterPro" id="IPR018649">
    <property type="entry name" value="SHOCT"/>
</dbReference>
<dbReference type="AlphaFoldDB" id="A0A6L5XZQ5"/>
<dbReference type="Pfam" id="PF09851">
    <property type="entry name" value="SHOCT"/>
    <property type="match status" value="1"/>
</dbReference>
<sequence>MNLEKLKQLLENGAISQDEFDELEKNYQAKEQALKEESNRLYAIKALKQK</sequence>
<evidence type="ECO:0000259" key="2">
    <source>
        <dbReference type="Pfam" id="PF09851"/>
    </source>
</evidence>
<reference evidence="3 4" key="1">
    <citation type="submission" date="2019-08" db="EMBL/GenBank/DDBJ databases">
        <title>In-depth cultivation of the pig gut microbiome towards novel bacterial diversity and tailored functional studies.</title>
        <authorList>
            <person name="Wylensek D."/>
            <person name="Hitch T.C.A."/>
            <person name="Clavel T."/>
        </authorList>
    </citation>
    <scope>NUCLEOTIDE SEQUENCE [LARGE SCALE GENOMIC DNA]</scope>
    <source>
        <strain evidence="3 4">WCA-693-APC-MOT-I</strain>
    </source>
</reference>
<evidence type="ECO:0000256" key="1">
    <source>
        <dbReference type="SAM" id="Coils"/>
    </source>
</evidence>
<keyword evidence="4" id="KW-1185">Reference proteome</keyword>
<feature type="domain" description="SHOCT" evidence="2">
    <location>
        <begin position="3"/>
        <end position="22"/>
    </location>
</feature>
<evidence type="ECO:0000313" key="4">
    <source>
        <dbReference type="Proteomes" id="UP000482209"/>
    </source>
</evidence>
<accession>A0A6L5XZQ5</accession>
<feature type="coiled-coil region" evidence="1">
    <location>
        <begin position="6"/>
        <end position="40"/>
    </location>
</feature>
<evidence type="ECO:0000313" key="3">
    <source>
        <dbReference type="EMBL" id="MSS64275.1"/>
    </source>
</evidence>
<keyword evidence="1" id="KW-0175">Coiled coil</keyword>
<dbReference type="Proteomes" id="UP000482209">
    <property type="component" value="Unassembled WGS sequence"/>
</dbReference>
<comment type="caution">
    <text evidence="3">The sequence shown here is derived from an EMBL/GenBank/DDBJ whole genome shotgun (WGS) entry which is preliminary data.</text>
</comment>
<proteinExistence type="predicted"/>
<organism evidence="3 4">
    <name type="scientific">Velocimicrobium porci</name>
    <dbReference type="NCBI Taxonomy" id="2606634"/>
    <lineage>
        <taxon>Bacteria</taxon>
        <taxon>Bacillati</taxon>
        <taxon>Bacillota</taxon>
        <taxon>Clostridia</taxon>
        <taxon>Lachnospirales</taxon>
        <taxon>Lachnospiraceae</taxon>
        <taxon>Velocimicrobium</taxon>
    </lineage>
</organism>
<gene>
    <name evidence="3" type="ORF">FYJ58_10370</name>
</gene>
<dbReference type="EMBL" id="VUMT01000015">
    <property type="protein sequence ID" value="MSS64275.1"/>
    <property type="molecule type" value="Genomic_DNA"/>
</dbReference>
<dbReference type="RefSeq" id="WP_154519671.1">
    <property type="nucleotide sequence ID" value="NZ_VUMT01000015.1"/>
</dbReference>
<dbReference type="Gene3D" id="1.10.287.470">
    <property type="entry name" value="Helix hairpin bin"/>
    <property type="match status" value="1"/>
</dbReference>